<dbReference type="Gene3D" id="6.10.250.1770">
    <property type="match status" value="1"/>
</dbReference>
<name>A0A0D2CXD0_9EURO</name>
<feature type="domain" description="Ribosomal RNA-processing protein 7 C-terminal" evidence="2">
    <location>
        <begin position="181"/>
        <end position="291"/>
    </location>
</feature>
<reference evidence="4 5" key="1">
    <citation type="submission" date="2015-01" db="EMBL/GenBank/DDBJ databases">
        <title>The Genome Sequence of Capronia semiimmersa CBS27337.</title>
        <authorList>
            <consortium name="The Broad Institute Genomics Platform"/>
            <person name="Cuomo C."/>
            <person name="de Hoog S."/>
            <person name="Gorbushina A."/>
            <person name="Stielow B."/>
            <person name="Teixiera M."/>
            <person name="Abouelleil A."/>
            <person name="Chapman S.B."/>
            <person name="Priest M."/>
            <person name="Young S.K."/>
            <person name="Wortman J."/>
            <person name="Nusbaum C."/>
            <person name="Birren B."/>
        </authorList>
    </citation>
    <scope>NUCLEOTIDE SEQUENCE [LARGE SCALE GENOMIC DNA]</scope>
    <source>
        <strain evidence="4 5">CBS 27337</strain>
    </source>
</reference>
<dbReference type="InterPro" id="IPR024326">
    <property type="entry name" value="RRP7_C"/>
</dbReference>
<sequence length="296" mass="33861">MGKPPREVGGFVALPLRLPKTDAFPREPTHYLYLKPHDPKIAEEEAPRSLFLVNIPVSTTEPLLKDLFTAKLDGGRIERVHFSDTTLGKSHAPATKSRKRKRMTVEEIEAGLDTCSLPKVFDTEIHESGAAAVVVFVDRPSMELTLKAARRAAKQGTPILWDTSLDATSLGLARYERHKQQQFPSRRDLLRSVNAYMTAYSALEEVRSRESARKRAEPDEDGFVTVTRGSRGSVRMDEAREVAERQKSKSKGLEDFYRFQTRERRKLMQEDMVKRFNEDKMKVEEMRKRRRNVGVS</sequence>
<dbReference type="PANTHER" id="PTHR13191">
    <property type="entry name" value="RIBOSOMAL RNA PROCESSING PROTEIN 7-RELATED"/>
    <property type="match status" value="1"/>
</dbReference>
<protein>
    <recommendedName>
        <fullName evidence="6">Ribosomal RNA-processing protein 7 C-terminal domain-containing protein</fullName>
    </recommendedName>
</protein>
<evidence type="ECO:0008006" key="6">
    <source>
        <dbReference type="Google" id="ProtNLM"/>
    </source>
</evidence>
<dbReference type="Pfam" id="PF17799">
    <property type="entry name" value="RRM_Rrp7"/>
    <property type="match status" value="1"/>
</dbReference>
<dbReference type="Proteomes" id="UP000054266">
    <property type="component" value="Unassembled WGS sequence"/>
</dbReference>
<dbReference type="GO" id="GO:0000028">
    <property type="term" value="P:ribosomal small subunit assembly"/>
    <property type="evidence" value="ECO:0007669"/>
    <property type="project" value="TreeGrafter"/>
</dbReference>
<comment type="similarity">
    <text evidence="1">Belongs to the RRP7 family.</text>
</comment>
<gene>
    <name evidence="4" type="ORF">PV04_02152</name>
</gene>
<evidence type="ECO:0000259" key="3">
    <source>
        <dbReference type="Pfam" id="PF17799"/>
    </source>
</evidence>
<evidence type="ECO:0000259" key="2">
    <source>
        <dbReference type="Pfam" id="PF12923"/>
    </source>
</evidence>
<evidence type="ECO:0000313" key="5">
    <source>
        <dbReference type="Proteomes" id="UP000054266"/>
    </source>
</evidence>
<evidence type="ECO:0000256" key="1">
    <source>
        <dbReference type="ARBA" id="ARBA00006110"/>
    </source>
</evidence>
<dbReference type="GO" id="GO:0032545">
    <property type="term" value="C:CURI complex"/>
    <property type="evidence" value="ECO:0007669"/>
    <property type="project" value="TreeGrafter"/>
</dbReference>
<organism evidence="4 5">
    <name type="scientific">Phialophora macrospora</name>
    <dbReference type="NCBI Taxonomy" id="1851006"/>
    <lineage>
        <taxon>Eukaryota</taxon>
        <taxon>Fungi</taxon>
        <taxon>Dikarya</taxon>
        <taxon>Ascomycota</taxon>
        <taxon>Pezizomycotina</taxon>
        <taxon>Eurotiomycetes</taxon>
        <taxon>Chaetothyriomycetidae</taxon>
        <taxon>Chaetothyriales</taxon>
        <taxon>Herpotrichiellaceae</taxon>
        <taxon>Phialophora</taxon>
    </lineage>
</organism>
<dbReference type="GO" id="GO:0006364">
    <property type="term" value="P:rRNA processing"/>
    <property type="evidence" value="ECO:0007669"/>
    <property type="project" value="TreeGrafter"/>
</dbReference>
<evidence type="ECO:0000313" key="4">
    <source>
        <dbReference type="EMBL" id="KIW69826.1"/>
    </source>
</evidence>
<dbReference type="GO" id="GO:0034456">
    <property type="term" value="C:UTP-C complex"/>
    <property type="evidence" value="ECO:0007669"/>
    <property type="project" value="TreeGrafter"/>
</dbReference>
<keyword evidence="5" id="KW-1185">Reference proteome</keyword>
<dbReference type="InterPro" id="IPR040446">
    <property type="entry name" value="RRP7"/>
</dbReference>
<accession>A0A0D2CXD0</accession>
<proteinExistence type="inferred from homology"/>
<dbReference type="Pfam" id="PF12923">
    <property type="entry name" value="RRP7"/>
    <property type="match status" value="1"/>
</dbReference>
<dbReference type="CDD" id="cd12950">
    <property type="entry name" value="RRP7_Rrp7p"/>
    <property type="match status" value="1"/>
</dbReference>
<dbReference type="HOGENOM" id="CLU_036234_1_1_1"/>
<feature type="domain" description="Rrp7 RRM-like N-terminal" evidence="3">
    <location>
        <begin position="7"/>
        <end position="178"/>
    </location>
</feature>
<dbReference type="AlphaFoldDB" id="A0A0D2CXD0"/>
<dbReference type="EMBL" id="KN846957">
    <property type="protein sequence ID" value="KIW69826.1"/>
    <property type="molecule type" value="Genomic_DNA"/>
</dbReference>
<dbReference type="PANTHER" id="PTHR13191:SF0">
    <property type="entry name" value="RIBOSOMAL RNA-PROCESSING PROTEIN 7 HOMOLOG A-RELATED"/>
    <property type="match status" value="1"/>
</dbReference>
<dbReference type="InterPro" id="IPR040447">
    <property type="entry name" value="RRM_Rrp7"/>
</dbReference>
<dbReference type="CDD" id="cd12293">
    <property type="entry name" value="dRRM_Rrp7p"/>
    <property type="match status" value="1"/>
</dbReference>
<dbReference type="STRING" id="5601.A0A0D2CXD0"/>